<evidence type="ECO:0000313" key="4">
    <source>
        <dbReference type="Proteomes" id="UP000539473"/>
    </source>
</evidence>
<dbReference type="EMBL" id="BNAJ01000002">
    <property type="protein sequence ID" value="GHF37417.1"/>
    <property type="molecule type" value="Genomic_DNA"/>
</dbReference>
<evidence type="ECO:0000313" key="5">
    <source>
        <dbReference type="Proteomes" id="UP000619376"/>
    </source>
</evidence>
<dbReference type="GO" id="GO:0004029">
    <property type="term" value="F:aldehyde dehydrogenase (NAD+) activity"/>
    <property type="evidence" value="ECO:0007669"/>
    <property type="project" value="TreeGrafter"/>
</dbReference>
<dbReference type="InterPro" id="IPR051783">
    <property type="entry name" value="NAD(P)-dependent_oxidoreduct"/>
</dbReference>
<dbReference type="PANTHER" id="PTHR48079:SF6">
    <property type="entry name" value="NAD(P)-BINDING DOMAIN-CONTAINING PROTEIN-RELATED"/>
    <property type="match status" value="1"/>
</dbReference>
<dbReference type="InterPro" id="IPR001509">
    <property type="entry name" value="Epimerase_deHydtase"/>
</dbReference>
<reference evidence="2" key="4">
    <citation type="submission" date="2024-05" db="EMBL/GenBank/DDBJ databases">
        <authorList>
            <person name="Sun Q."/>
            <person name="Zhou Y."/>
        </authorList>
    </citation>
    <scope>NUCLEOTIDE SEQUENCE</scope>
    <source>
        <strain evidence="2">CGMCC 1.18437</strain>
    </source>
</reference>
<comment type="caution">
    <text evidence="3">The sequence shown here is derived from an EMBL/GenBank/DDBJ whole genome shotgun (WGS) entry which is preliminary data.</text>
</comment>
<dbReference type="GO" id="GO:0005737">
    <property type="term" value="C:cytoplasm"/>
    <property type="evidence" value="ECO:0007669"/>
    <property type="project" value="TreeGrafter"/>
</dbReference>
<gene>
    <name evidence="2" type="ORF">GCM10017781_12630</name>
    <name evidence="3" type="ORF">HNQ07_001195</name>
</gene>
<reference evidence="3 4" key="3">
    <citation type="submission" date="2020-08" db="EMBL/GenBank/DDBJ databases">
        <title>Genomic Encyclopedia of Type Strains, Phase IV (KMG-IV): sequencing the most valuable type-strain genomes for metagenomic binning, comparative biology and taxonomic classification.</title>
        <authorList>
            <person name="Goeker M."/>
        </authorList>
    </citation>
    <scope>NUCLEOTIDE SEQUENCE [LARGE SCALE GENOMIC DNA]</scope>
    <source>
        <strain evidence="3 4">DSM 27521</strain>
    </source>
</reference>
<keyword evidence="5" id="KW-1185">Reference proteome</keyword>
<reference evidence="2" key="1">
    <citation type="journal article" date="2014" name="Int. J. Syst. Evol. Microbiol.">
        <title>Complete genome of a new Firmicutes species belonging to the dominant human colonic microbiota ('Ruminococcus bicirculans') reveals two chromosomes and a selective capacity to utilize plant glucans.</title>
        <authorList>
            <consortium name="NISC Comparative Sequencing Program"/>
            <person name="Wegmann U."/>
            <person name="Louis P."/>
            <person name="Goesmann A."/>
            <person name="Henrissat B."/>
            <person name="Duncan S.H."/>
            <person name="Flint H.J."/>
        </authorList>
    </citation>
    <scope>NUCLEOTIDE SEQUENCE</scope>
    <source>
        <strain evidence="2">CGMCC 1.18437</strain>
    </source>
</reference>
<reference evidence="5" key="2">
    <citation type="journal article" date="2019" name="Int. J. Syst. Evol. Microbiol.">
        <title>The Global Catalogue of Microorganisms (GCM) 10K type strain sequencing project: providing services to taxonomists for standard genome sequencing and annotation.</title>
        <authorList>
            <consortium name="The Broad Institute Genomics Platform"/>
            <consortium name="The Broad Institute Genome Sequencing Center for Infectious Disease"/>
            <person name="Wu L."/>
            <person name="Ma J."/>
        </authorList>
    </citation>
    <scope>NUCLEOTIDE SEQUENCE [LARGE SCALE GENOMIC DNA]</scope>
    <source>
        <strain evidence="5">CGMCC 1.18437</strain>
    </source>
</reference>
<proteinExistence type="predicted"/>
<organism evidence="3 4">
    <name type="scientific">Deinococcus metalli</name>
    <dbReference type="NCBI Taxonomy" id="1141878"/>
    <lineage>
        <taxon>Bacteria</taxon>
        <taxon>Thermotogati</taxon>
        <taxon>Deinococcota</taxon>
        <taxon>Deinococci</taxon>
        <taxon>Deinococcales</taxon>
        <taxon>Deinococcaceae</taxon>
        <taxon>Deinococcus</taxon>
    </lineage>
</organism>
<sequence length="298" mass="31015">MRVFVTGASGFIGSAVVPELIATGHHVTGLARSDAAAGAIERAGGTALRGDLNDLASLRAGAEAADGVIHLAYSHDFSQMEAAARGDRQAIENFGDVLAGTDRPLVIAGGVLGLGTGRFVTEDDRPSQAPHPRTANAQATLDLAERGVRSAVVRLAPTVHGDGDHGFIAALIGIARQRGVSGYIGDGHNRWPAVHRLDAATLFRLALEQAQPGSVLHGVAEDGVPVRGVAEVVGRHLNLPVVSVPAEQAAEHFGWLGMFLAADVTASNTLTRERLGWTPTHPGLIEDLELGHYFSPSS</sequence>
<dbReference type="EMBL" id="JACHFK010000002">
    <property type="protein sequence ID" value="MBB5375738.1"/>
    <property type="molecule type" value="Genomic_DNA"/>
</dbReference>
<dbReference type="RefSeq" id="WP_184110005.1">
    <property type="nucleotide sequence ID" value="NZ_BNAJ01000002.1"/>
</dbReference>
<dbReference type="PANTHER" id="PTHR48079">
    <property type="entry name" value="PROTEIN YEEZ"/>
    <property type="match status" value="1"/>
</dbReference>
<dbReference type="CDD" id="cd05262">
    <property type="entry name" value="SDR_a7"/>
    <property type="match status" value="1"/>
</dbReference>
<dbReference type="AlphaFoldDB" id="A0A7W8NQD2"/>
<dbReference type="Gene3D" id="3.40.50.720">
    <property type="entry name" value="NAD(P)-binding Rossmann-like Domain"/>
    <property type="match status" value="1"/>
</dbReference>
<evidence type="ECO:0000313" key="3">
    <source>
        <dbReference type="EMBL" id="MBB5375738.1"/>
    </source>
</evidence>
<evidence type="ECO:0000259" key="1">
    <source>
        <dbReference type="Pfam" id="PF01370"/>
    </source>
</evidence>
<dbReference type="InterPro" id="IPR036291">
    <property type="entry name" value="NAD(P)-bd_dom_sf"/>
</dbReference>
<dbReference type="Pfam" id="PF01370">
    <property type="entry name" value="Epimerase"/>
    <property type="match status" value="1"/>
</dbReference>
<feature type="domain" description="NAD-dependent epimerase/dehydratase" evidence="1">
    <location>
        <begin position="3"/>
        <end position="82"/>
    </location>
</feature>
<protein>
    <submittedName>
        <fullName evidence="2">NAD-dependent epimerase/dehydratase</fullName>
    </submittedName>
    <submittedName>
        <fullName evidence="3">Nucleoside-diphosphate-sugar epimerase</fullName>
    </submittedName>
</protein>
<dbReference type="SUPFAM" id="SSF51735">
    <property type="entry name" value="NAD(P)-binding Rossmann-fold domains"/>
    <property type="match status" value="1"/>
</dbReference>
<dbReference type="Proteomes" id="UP000619376">
    <property type="component" value="Unassembled WGS sequence"/>
</dbReference>
<name>A0A7W8NQD2_9DEIO</name>
<dbReference type="Proteomes" id="UP000539473">
    <property type="component" value="Unassembled WGS sequence"/>
</dbReference>
<evidence type="ECO:0000313" key="2">
    <source>
        <dbReference type="EMBL" id="GHF37417.1"/>
    </source>
</evidence>
<accession>A0A7W8NQD2</accession>